<feature type="domain" description="3-hydroxyisobutyrate dehydrogenase-like NAD-binding" evidence="5">
    <location>
        <begin position="167"/>
        <end position="285"/>
    </location>
</feature>
<evidence type="ECO:0000259" key="4">
    <source>
        <dbReference type="Pfam" id="PF03446"/>
    </source>
</evidence>
<organism evidence="6 7">
    <name type="scientific">Bacillus spongiae</name>
    <dbReference type="NCBI Taxonomy" id="2683610"/>
    <lineage>
        <taxon>Bacteria</taxon>
        <taxon>Bacillati</taxon>
        <taxon>Bacillota</taxon>
        <taxon>Bacilli</taxon>
        <taxon>Bacillales</taxon>
        <taxon>Bacillaceae</taxon>
        <taxon>Bacillus</taxon>
    </lineage>
</organism>
<accession>A0ABU8HAG5</accession>
<dbReference type="Gene3D" id="3.40.50.720">
    <property type="entry name" value="NAD(P)-binding Rossmann-like Domain"/>
    <property type="match status" value="1"/>
</dbReference>
<feature type="domain" description="6-phosphogluconate dehydrogenase NADP-binding" evidence="4">
    <location>
        <begin position="3"/>
        <end position="160"/>
    </location>
</feature>
<dbReference type="EMBL" id="JBBAXC010000003">
    <property type="protein sequence ID" value="MEI5906287.1"/>
    <property type="molecule type" value="Genomic_DNA"/>
</dbReference>
<reference evidence="6 7" key="1">
    <citation type="journal article" date="2018" name="J. Microbiol.">
        <title>Bacillus spongiae sp. nov., isolated from sponge of Jeju Island.</title>
        <authorList>
            <person name="Lee G.E."/>
            <person name="Im W.T."/>
            <person name="Park J.S."/>
        </authorList>
    </citation>
    <scope>NUCLEOTIDE SEQUENCE [LARGE SCALE GENOMIC DNA]</scope>
    <source>
        <strain evidence="6 7">135PIL107-10</strain>
    </source>
</reference>
<dbReference type="SUPFAM" id="SSF48179">
    <property type="entry name" value="6-phosphogluconate dehydrogenase C-terminal domain-like"/>
    <property type="match status" value="1"/>
</dbReference>
<evidence type="ECO:0000256" key="2">
    <source>
        <dbReference type="ARBA" id="ARBA00023002"/>
    </source>
</evidence>
<keyword evidence="2 6" id="KW-0560">Oxidoreductase</keyword>
<dbReference type="GO" id="GO:0016491">
    <property type="term" value="F:oxidoreductase activity"/>
    <property type="evidence" value="ECO:0007669"/>
    <property type="project" value="UniProtKB-KW"/>
</dbReference>
<dbReference type="InterPro" id="IPR008927">
    <property type="entry name" value="6-PGluconate_DH-like_C_sf"/>
</dbReference>
<evidence type="ECO:0000259" key="5">
    <source>
        <dbReference type="Pfam" id="PF14833"/>
    </source>
</evidence>
<dbReference type="InterPro" id="IPR036291">
    <property type="entry name" value="NAD(P)-bd_dom_sf"/>
</dbReference>
<gene>
    <name evidence="6" type="ORF">WAK64_04370</name>
</gene>
<keyword evidence="3" id="KW-0520">NAD</keyword>
<dbReference type="InterPro" id="IPR006115">
    <property type="entry name" value="6PGDH_NADP-bd"/>
</dbReference>
<dbReference type="RefSeq" id="WP_336585726.1">
    <property type="nucleotide sequence ID" value="NZ_JBBAXC010000003.1"/>
</dbReference>
<dbReference type="PANTHER" id="PTHR22981">
    <property type="entry name" value="3-HYDROXYISOBUTYRATE DEHYDROGENASE-RELATED"/>
    <property type="match status" value="1"/>
</dbReference>
<dbReference type="PIRSF" id="PIRSF000103">
    <property type="entry name" value="HIBADH"/>
    <property type="match status" value="1"/>
</dbReference>
<dbReference type="Proteomes" id="UP001312865">
    <property type="component" value="Unassembled WGS sequence"/>
</dbReference>
<keyword evidence="7" id="KW-1185">Reference proteome</keyword>
<dbReference type="SUPFAM" id="SSF51735">
    <property type="entry name" value="NAD(P)-binding Rossmann-fold domains"/>
    <property type="match status" value="1"/>
</dbReference>
<comment type="similarity">
    <text evidence="1">Belongs to the HIBADH-related family.</text>
</comment>
<dbReference type="PANTHER" id="PTHR22981:SF7">
    <property type="entry name" value="3-HYDROXYISOBUTYRATE DEHYDROGENASE, MITOCHONDRIAL"/>
    <property type="match status" value="1"/>
</dbReference>
<sequence>MNKIGFVGLGNMGLPMSENLLNSGYTVYGVDVQSEAEAAFEQFGGIIGISLPNLSKLCEVIITSLPSSKAVETVYLGEEGLIENSRPGLLIIDTSTVAPEVNQKVESAAKRKGIEFLAAPVSGGVVGAVNRTLTFMVGGPKKAYDRSIPLLQSLGENIFHVSEKIESGTTTKLINNLLIGFYTAGVSEALNLAEKSDLNLEKLFEMLSVSYGQSRIYERNYKSFIANEHYEPGFSLKLLRKDLGFALDLAEKQQLKLPMSKILFEMYEEAEQKGFGEKDMSVLYKKISQQQATIL</sequence>
<evidence type="ECO:0000256" key="3">
    <source>
        <dbReference type="ARBA" id="ARBA00023027"/>
    </source>
</evidence>
<evidence type="ECO:0000313" key="7">
    <source>
        <dbReference type="Proteomes" id="UP001312865"/>
    </source>
</evidence>
<name>A0ABU8HAG5_9BACI</name>
<dbReference type="InterPro" id="IPR013328">
    <property type="entry name" value="6PGD_dom2"/>
</dbReference>
<dbReference type="InterPro" id="IPR002204">
    <property type="entry name" value="3-OH-isobutyrate_DH-rel_CS"/>
</dbReference>
<proteinExistence type="inferred from homology"/>
<dbReference type="InterPro" id="IPR029154">
    <property type="entry name" value="HIBADH-like_NADP-bd"/>
</dbReference>
<dbReference type="Pfam" id="PF03446">
    <property type="entry name" value="NAD_binding_2"/>
    <property type="match status" value="1"/>
</dbReference>
<protein>
    <submittedName>
        <fullName evidence="6">NAD(P)-dependent oxidoreductase</fullName>
        <ecNumber evidence="6">1.1.-.-</ecNumber>
    </submittedName>
</protein>
<dbReference type="Pfam" id="PF14833">
    <property type="entry name" value="NAD_binding_11"/>
    <property type="match status" value="1"/>
</dbReference>
<comment type="caution">
    <text evidence="6">The sequence shown here is derived from an EMBL/GenBank/DDBJ whole genome shotgun (WGS) entry which is preliminary data.</text>
</comment>
<dbReference type="EC" id="1.1.-.-" evidence="6"/>
<dbReference type="InterPro" id="IPR015815">
    <property type="entry name" value="HIBADH-related"/>
</dbReference>
<dbReference type="Gene3D" id="1.10.1040.10">
    <property type="entry name" value="N-(1-d-carboxylethyl)-l-norvaline Dehydrogenase, domain 2"/>
    <property type="match status" value="1"/>
</dbReference>
<evidence type="ECO:0000256" key="1">
    <source>
        <dbReference type="ARBA" id="ARBA00009080"/>
    </source>
</evidence>
<evidence type="ECO:0000313" key="6">
    <source>
        <dbReference type="EMBL" id="MEI5906287.1"/>
    </source>
</evidence>
<dbReference type="PROSITE" id="PS00895">
    <property type="entry name" value="3_HYDROXYISOBUT_DH"/>
    <property type="match status" value="1"/>
</dbReference>